<keyword evidence="3" id="KW-1185">Reference proteome</keyword>
<reference evidence="2" key="4">
    <citation type="submission" date="2019-09" db="EMBL/GenBank/DDBJ databases">
        <title>Co-occurence of chitin degradation, pigmentation and bioactivity in marine Pseudoalteromonas.</title>
        <authorList>
            <person name="Sonnenschein E.C."/>
            <person name="Bech P.K."/>
        </authorList>
    </citation>
    <scope>NUCLEOTIDE SEQUENCE</scope>
    <source>
        <strain evidence="2">S2897</strain>
    </source>
</reference>
<reference evidence="2 4" key="2">
    <citation type="submission" date="2017-12" db="EMBL/GenBank/DDBJ databases">
        <authorList>
            <person name="Paulsen S."/>
            <person name="Gram L.K."/>
        </authorList>
    </citation>
    <scope>NUCLEOTIDE SEQUENCE [LARGE SCALE GENOMIC DNA]</scope>
    <source>
        <strain evidence="2 4">S2897</strain>
    </source>
</reference>
<reference evidence="4" key="3">
    <citation type="submission" date="2019-06" db="EMBL/GenBank/DDBJ databases">
        <title>Co-occurence of chitin degradation, pigmentation and bioactivity in marine Pseudoalteromonas.</title>
        <authorList>
            <person name="Sonnenschein E.C."/>
            <person name="Bech P.K."/>
        </authorList>
    </citation>
    <scope>NUCLEOTIDE SEQUENCE [LARGE SCALE GENOMIC DNA]</scope>
    <source>
        <strain evidence="4">S2897</strain>
    </source>
</reference>
<dbReference type="PATRIC" id="fig|151081.8.peg.2519"/>
<dbReference type="STRING" id="151081.TW72_18135"/>
<evidence type="ECO:0000313" key="3">
    <source>
        <dbReference type="Proteomes" id="UP000033664"/>
    </source>
</evidence>
<evidence type="ECO:0000313" key="2">
    <source>
        <dbReference type="EMBL" id="TMP85823.1"/>
    </source>
</evidence>
<evidence type="ECO:0000313" key="1">
    <source>
        <dbReference type="EMBL" id="KJY95352.1"/>
    </source>
</evidence>
<comment type="caution">
    <text evidence="1">The sequence shown here is derived from an EMBL/GenBank/DDBJ whole genome shotgun (WGS) entry which is preliminary data.</text>
</comment>
<proteinExistence type="predicted"/>
<dbReference type="Proteomes" id="UP000033664">
    <property type="component" value="Unassembled WGS sequence"/>
</dbReference>
<reference evidence="1 3" key="1">
    <citation type="journal article" date="2015" name="BMC Genomics">
        <title>Genome mining reveals unlocked bioactive potential of marine Gram-negative bacteria.</title>
        <authorList>
            <person name="Machado H."/>
            <person name="Sonnenschein E.C."/>
            <person name="Melchiorsen J."/>
            <person name="Gram L."/>
        </authorList>
    </citation>
    <scope>NUCLEOTIDE SEQUENCE [LARGE SCALE GENOMIC DNA]</scope>
    <source>
        <strain evidence="1 3">S3137</strain>
    </source>
</reference>
<accession>A0A0F4PIW6</accession>
<name>A0A0F4PIW6_9GAMM</name>
<dbReference type="RefSeq" id="WP_022944303.1">
    <property type="nucleotide sequence ID" value="NZ_CP023396.1"/>
</dbReference>
<dbReference type="eggNOG" id="ENOG5033CJ9">
    <property type="taxonomic scope" value="Bacteria"/>
</dbReference>
<dbReference type="EMBL" id="PNCG01000018">
    <property type="protein sequence ID" value="TMP85823.1"/>
    <property type="molecule type" value="Genomic_DNA"/>
</dbReference>
<dbReference type="AlphaFoldDB" id="A0A0F4PIW6"/>
<dbReference type="EMBL" id="JXXZ01000022">
    <property type="protein sequence ID" value="KJY95352.1"/>
    <property type="molecule type" value="Genomic_DNA"/>
</dbReference>
<sequence>MGARQAVFEELLSSKFADHCSAEQVRTSLTRAIKANSPQRELLFTLLSRFNDNHNRILYQGHSGEAELTYCHHKLFKEVTYHKDSINKWLANHGVNTVNL</sequence>
<evidence type="ECO:0000313" key="4">
    <source>
        <dbReference type="Proteomes" id="UP000305874"/>
    </source>
</evidence>
<dbReference type="OrthoDB" id="6313304at2"/>
<dbReference type="GeneID" id="58230418"/>
<dbReference type="Proteomes" id="UP000305874">
    <property type="component" value="Unassembled WGS sequence"/>
</dbReference>
<gene>
    <name evidence="2" type="ORF">CWC05_16560</name>
    <name evidence="1" type="ORF">TW72_18135</name>
</gene>
<organism evidence="1 3">
    <name type="scientific">Pseudoalteromonas ruthenica</name>
    <dbReference type="NCBI Taxonomy" id="151081"/>
    <lineage>
        <taxon>Bacteria</taxon>
        <taxon>Pseudomonadati</taxon>
        <taxon>Pseudomonadota</taxon>
        <taxon>Gammaproteobacteria</taxon>
        <taxon>Alteromonadales</taxon>
        <taxon>Pseudoalteromonadaceae</taxon>
        <taxon>Pseudoalteromonas</taxon>
    </lineage>
</organism>
<protein>
    <submittedName>
        <fullName evidence="1">Uncharacterized protein</fullName>
    </submittedName>
</protein>